<accession>A0A6P8QD81</accession>
<dbReference type="InParanoid" id="A0A6P8QD81"/>
<dbReference type="InterPro" id="IPR007593">
    <property type="entry name" value="CD225/Dispanin_fam"/>
</dbReference>
<evidence type="ECO:0000256" key="6">
    <source>
        <dbReference type="SAM" id="MobiDB-lite"/>
    </source>
</evidence>
<keyword evidence="5 7" id="KW-0472">Membrane</keyword>
<comment type="similarity">
    <text evidence="2">Belongs to the CD225/Dispanin family.</text>
</comment>
<feature type="transmembrane region" description="Helical" evidence="7">
    <location>
        <begin position="55"/>
        <end position="81"/>
    </location>
</feature>
<dbReference type="KEGG" id="gsh:117352378"/>
<dbReference type="GeneID" id="117352378"/>
<feature type="compositionally biased region" description="Polar residues" evidence="6">
    <location>
        <begin position="1"/>
        <end position="15"/>
    </location>
</feature>
<gene>
    <name evidence="9" type="primary">LOC117352378</name>
</gene>
<dbReference type="Pfam" id="PF04505">
    <property type="entry name" value="CD225"/>
    <property type="match status" value="1"/>
</dbReference>
<evidence type="ECO:0000256" key="5">
    <source>
        <dbReference type="ARBA" id="ARBA00023136"/>
    </source>
</evidence>
<proteinExistence type="inferred from homology"/>
<dbReference type="AlphaFoldDB" id="A0A6P8QD81"/>
<dbReference type="Proteomes" id="UP000515159">
    <property type="component" value="Chromosome 19"/>
</dbReference>
<organism evidence="8 9">
    <name type="scientific">Geotrypetes seraphini</name>
    <name type="common">Gaboon caecilian</name>
    <name type="synonym">Caecilia seraphini</name>
    <dbReference type="NCBI Taxonomy" id="260995"/>
    <lineage>
        <taxon>Eukaryota</taxon>
        <taxon>Metazoa</taxon>
        <taxon>Chordata</taxon>
        <taxon>Craniata</taxon>
        <taxon>Vertebrata</taxon>
        <taxon>Euteleostomi</taxon>
        <taxon>Amphibia</taxon>
        <taxon>Gymnophiona</taxon>
        <taxon>Geotrypetes</taxon>
    </lineage>
</organism>
<evidence type="ECO:0000256" key="2">
    <source>
        <dbReference type="ARBA" id="ARBA00006843"/>
    </source>
</evidence>
<evidence type="ECO:0000313" key="8">
    <source>
        <dbReference type="Proteomes" id="UP000515159"/>
    </source>
</evidence>
<evidence type="ECO:0000256" key="7">
    <source>
        <dbReference type="SAM" id="Phobius"/>
    </source>
</evidence>
<dbReference type="InterPro" id="IPR051517">
    <property type="entry name" value="IFITM_antiviral_protein"/>
</dbReference>
<dbReference type="OrthoDB" id="9906841at2759"/>
<keyword evidence="3 7" id="KW-0812">Transmembrane</keyword>
<feature type="transmembrane region" description="Helical" evidence="7">
    <location>
        <begin position="102"/>
        <end position="130"/>
    </location>
</feature>
<evidence type="ECO:0000256" key="3">
    <source>
        <dbReference type="ARBA" id="ARBA00022692"/>
    </source>
</evidence>
<dbReference type="GO" id="GO:0005886">
    <property type="term" value="C:plasma membrane"/>
    <property type="evidence" value="ECO:0007669"/>
    <property type="project" value="TreeGrafter"/>
</dbReference>
<dbReference type="FunCoup" id="A0A6P8QD81">
    <property type="interactions" value="896"/>
</dbReference>
<name>A0A6P8QD81_GEOSA</name>
<feature type="region of interest" description="Disordered" evidence="6">
    <location>
        <begin position="1"/>
        <end position="21"/>
    </location>
</feature>
<reference evidence="9" key="1">
    <citation type="submission" date="2025-08" db="UniProtKB">
        <authorList>
            <consortium name="RefSeq"/>
        </authorList>
    </citation>
    <scope>IDENTIFICATION</scope>
</reference>
<evidence type="ECO:0000256" key="4">
    <source>
        <dbReference type="ARBA" id="ARBA00022989"/>
    </source>
</evidence>
<comment type="subcellular location">
    <subcellularLocation>
        <location evidence="1">Membrane</location>
    </subcellularLocation>
</comment>
<keyword evidence="8" id="KW-1185">Reference proteome</keyword>
<protein>
    <submittedName>
        <fullName evidence="9">Dispanin subfamily A member 2b-like</fullName>
    </submittedName>
</protein>
<sequence length="147" mass="16130">MEKSSYQYTPASNTYPSPPSYPMAEVDERALGQAGMPSSVITVTTSYNPQPRDHVLWSIFNTVFMNPCCLGFLALVFSVKARDRKIVGDMNGATSYASTSKYLNIAALVLSVLLFILIIILIATGTLTIMGSVHRQNNNPWEYGNGK</sequence>
<keyword evidence="4 7" id="KW-1133">Transmembrane helix</keyword>
<dbReference type="RefSeq" id="XP_033784731.1">
    <property type="nucleotide sequence ID" value="XM_033928840.1"/>
</dbReference>
<dbReference type="PANTHER" id="PTHR13999">
    <property type="entry name" value="INTERFERON INDUCIBLE TRANSMEMBRANE PROTEIN"/>
    <property type="match status" value="1"/>
</dbReference>
<dbReference type="PANTHER" id="PTHR13999:SF4">
    <property type="entry name" value="INTERFERON-INDUCED TRANSMEMBRANE PROTEIN 3"/>
    <property type="match status" value="1"/>
</dbReference>
<evidence type="ECO:0000313" key="9">
    <source>
        <dbReference type="RefSeq" id="XP_033784731.1"/>
    </source>
</evidence>
<evidence type="ECO:0000256" key="1">
    <source>
        <dbReference type="ARBA" id="ARBA00004370"/>
    </source>
</evidence>